<dbReference type="EMBL" id="AUZY01002823">
    <property type="protein sequence ID" value="EQD71334.1"/>
    <property type="molecule type" value="Genomic_DNA"/>
</dbReference>
<dbReference type="AlphaFoldDB" id="T1CS44"/>
<comment type="caution">
    <text evidence="1">The sequence shown here is derived from an EMBL/GenBank/DDBJ whole genome shotgun (WGS) entry which is preliminary data.</text>
</comment>
<dbReference type="InterPro" id="IPR036390">
    <property type="entry name" value="WH_DNA-bd_sf"/>
</dbReference>
<dbReference type="SUPFAM" id="SSF46785">
    <property type="entry name" value="Winged helix' DNA-binding domain"/>
    <property type="match status" value="1"/>
</dbReference>
<accession>T1CS44</accession>
<name>T1CS44_9ZZZZ</name>
<evidence type="ECO:0000313" key="1">
    <source>
        <dbReference type="EMBL" id="EQD71334.1"/>
    </source>
</evidence>
<organism evidence="1">
    <name type="scientific">mine drainage metagenome</name>
    <dbReference type="NCBI Taxonomy" id="410659"/>
    <lineage>
        <taxon>unclassified sequences</taxon>
        <taxon>metagenomes</taxon>
        <taxon>ecological metagenomes</taxon>
    </lineage>
</organism>
<protein>
    <submittedName>
        <fullName evidence="1">Uncharacterized protein</fullName>
    </submittedName>
</protein>
<dbReference type="InterPro" id="IPR036388">
    <property type="entry name" value="WH-like_DNA-bd_sf"/>
</dbReference>
<reference evidence="1" key="2">
    <citation type="journal article" date="2014" name="ISME J.">
        <title>Microbial stratification in low pH oxic and suboxic macroscopic growths along an acid mine drainage.</title>
        <authorList>
            <person name="Mendez-Garcia C."/>
            <person name="Mesa V."/>
            <person name="Sprenger R.R."/>
            <person name="Richter M."/>
            <person name="Diez M.S."/>
            <person name="Solano J."/>
            <person name="Bargiela R."/>
            <person name="Golyshina O.V."/>
            <person name="Manteca A."/>
            <person name="Ramos J.L."/>
            <person name="Gallego J.R."/>
            <person name="Llorente I."/>
            <person name="Martins Dos Santos V.A."/>
            <person name="Jensen O.N."/>
            <person name="Pelaez A.I."/>
            <person name="Sanchez J."/>
            <person name="Ferrer M."/>
        </authorList>
    </citation>
    <scope>NUCLEOTIDE SEQUENCE</scope>
</reference>
<dbReference type="Gene3D" id="1.10.10.10">
    <property type="entry name" value="Winged helix-like DNA-binding domain superfamily/Winged helix DNA-binding domain"/>
    <property type="match status" value="1"/>
</dbReference>
<reference evidence="1" key="1">
    <citation type="submission" date="2013-08" db="EMBL/GenBank/DDBJ databases">
        <authorList>
            <person name="Mendez C."/>
            <person name="Richter M."/>
            <person name="Ferrer M."/>
            <person name="Sanchez J."/>
        </authorList>
    </citation>
    <scope>NUCLEOTIDE SEQUENCE</scope>
</reference>
<sequence length="190" mass="21762">MESILNKKHVAGILQFLASKGTVKRNEMLEVVPSNAYLDKLLPELERIGLVSIETKMIGRKIIFITITLKGRQVAEQLKRAEEAAKGQLSVQISDQEARDWAERFRETTRGMSLLYHVNVFEDHITIGQDVDGKTRVINIYVKVNGNGIMRLWCEEDESFECIHVQYAWTLPRVQEMYANNVKDGRVNGK</sequence>
<proteinExistence type="predicted"/>
<gene>
    <name evidence="1" type="ORF">B1B_04519</name>
</gene>